<dbReference type="Proteomes" id="UP000490939">
    <property type="component" value="Unassembled WGS sequence"/>
</dbReference>
<accession>A0A8H3U7E8</accession>
<dbReference type="InterPro" id="IPR029056">
    <property type="entry name" value="Ribokinase-like"/>
</dbReference>
<organism evidence="4 7">
    <name type="scientific">Venturia inaequalis</name>
    <name type="common">Apple scab fungus</name>
    <dbReference type="NCBI Taxonomy" id="5025"/>
    <lineage>
        <taxon>Eukaryota</taxon>
        <taxon>Fungi</taxon>
        <taxon>Dikarya</taxon>
        <taxon>Ascomycota</taxon>
        <taxon>Pezizomycotina</taxon>
        <taxon>Dothideomycetes</taxon>
        <taxon>Pleosporomycetidae</taxon>
        <taxon>Venturiales</taxon>
        <taxon>Venturiaceae</taxon>
        <taxon>Venturia</taxon>
    </lineage>
</organism>
<name>A0A8H3U7E8_VENIN</name>
<dbReference type="Gene3D" id="3.40.1190.20">
    <property type="match status" value="1"/>
</dbReference>
<dbReference type="AlphaFoldDB" id="A0A8H3U7E8"/>
<reference evidence="4 7" key="1">
    <citation type="submission" date="2019-07" db="EMBL/GenBank/DDBJ databases">
        <title>Venturia inaequalis Genome Resource.</title>
        <authorList>
            <person name="Lichtner F.J."/>
        </authorList>
    </citation>
    <scope>NUCLEOTIDE SEQUENCE [LARGE SCALE GENOMIC DNA]</scope>
    <source>
        <strain evidence="5 6">120213</strain>
        <strain evidence="4 7">DMI_063113</strain>
    </source>
</reference>
<keyword evidence="1" id="KW-0808">Transferase</keyword>
<dbReference type="PROSITE" id="PS00584">
    <property type="entry name" value="PFKB_KINASES_2"/>
    <property type="match status" value="1"/>
</dbReference>
<evidence type="ECO:0000313" key="7">
    <source>
        <dbReference type="Proteomes" id="UP000490939"/>
    </source>
</evidence>
<protein>
    <recommendedName>
        <fullName evidence="3">Carbohydrate kinase PfkB domain-containing protein</fullName>
    </recommendedName>
</protein>
<dbReference type="InterPro" id="IPR011611">
    <property type="entry name" value="PfkB_dom"/>
</dbReference>
<sequence>MSKRRGGNGGNTLEVLSRLREVSRNIPNGPKRPDLNDLPPAKLSMMAVLPDPKSTASKMIKASLKGVNLDQCIYRYDQDEAASCYIIRSAESGSRTIVNHNALPDMTVEEFIKAAEKVQNKDAGENDVSYEWWHFEGRIPDITLKCMQYIAKTRGEATISVEIENPDRTGLEKLVEVADVVFYSKSWAWAQGYNNPTTFLQKLDDQARPLQFCTWGAEGAAALAFSRQKPDKKRLIKSTWPLPPSSKVIDTVGAGDTFIAGILFAYAANPTNTNYSNHTNLALEFALELAGRKVMQEGFRGLGEAVRHLVRPLRS</sequence>
<dbReference type="PANTHER" id="PTHR42774:SF3">
    <property type="entry name" value="KETOHEXOKINASE"/>
    <property type="match status" value="1"/>
</dbReference>
<dbReference type="PANTHER" id="PTHR42774">
    <property type="entry name" value="PHOSPHOTRANSFERASE SYSTEM TRANSPORT PROTEIN"/>
    <property type="match status" value="1"/>
</dbReference>
<evidence type="ECO:0000256" key="1">
    <source>
        <dbReference type="ARBA" id="ARBA00022679"/>
    </source>
</evidence>
<dbReference type="SUPFAM" id="SSF53613">
    <property type="entry name" value="Ribokinase-like"/>
    <property type="match status" value="1"/>
</dbReference>
<evidence type="ECO:0000259" key="3">
    <source>
        <dbReference type="Pfam" id="PF00294"/>
    </source>
</evidence>
<gene>
    <name evidence="4" type="ORF">EG327_000930</name>
    <name evidence="5" type="ORF">EG328_009212</name>
</gene>
<dbReference type="InterPro" id="IPR052562">
    <property type="entry name" value="Ketohexokinase-related"/>
</dbReference>
<dbReference type="GO" id="GO:0016301">
    <property type="term" value="F:kinase activity"/>
    <property type="evidence" value="ECO:0007669"/>
    <property type="project" value="UniProtKB-KW"/>
</dbReference>
<dbReference type="Pfam" id="PF00294">
    <property type="entry name" value="PfkB"/>
    <property type="match status" value="1"/>
</dbReference>
<evidence type="ECO:0000313" key="6">
    <source>
        <dbReference type="Proteomes" id="UP000447873"/>
    </source>
</evidence>
<evidence type="ECO:0000313" key="4">
    <source>
        <dbReference type="EMBL" id="KAE9964513.1"/>
    </source>
</evidence>
<dbReference type="Proteomes" id="UP000447873">
    <property type="component" value="Unassembled WGS sequence"/>
</dbReference>
<dbReference type="EMBL" id="WNWS01000544">
    <property type="protein sequence ID" value="KAE9966048.1"/>
    <property type="molecule type" value="Genomic_DNA"/>
</dbReference>
<keyword evidence="2" id="KW-0418">Kinase</keyword>
<evidence type="ECO:0000313" key="5">
    <source>
        <dbReference type="EMBL" id="KAE9966048.1"/>
    </source>
</evidence>
<proteinExistence type="predicted"/>
<dbReference type="InterPro" id="IPR002173">
    <property type="entry name" value="Carboh/pur_kinase_PfkB_CS"/>
</dbReference>
<evidence type="ECO:0000256" key="2">
    <source>
        <dbReference type="ARBA" id="ARBA00022777"/>
    </source>
</evidence>
<dbReference type="EMBL" id="WNWR01001199">
    <property type="protein sequence ID" value="KAE9964513.1"/>
    <property type="molecule type" value="Genomic_DNA"/>
</dbReference>
<keyword evidence="7" id="KW-1185">Reference proteome</keyword>
<comment type="caution">
    <text evidence="4">The sequence shown here is derived from an EMBL/GenBank/DDBJ whole genome shotgun (WGS) entry which is preliminary data.</text>
</comment>
<feature type="domain" description="Carbohydrate kinase PfkB" evidence="3">
    <location>
        <begin position="2"/>
        <end position="291"/>
    </location>
</feature>